<evidence type="ECO:0000256" key="2">
    <source>
        <dbReference type="SAM" id="MobiDB-lite"/>
    </source>
</evidence>
<dbReference type="PANTHER" id="PTHR42693:SF33">
    <property type="entry name" value="ARYLSULFATASE"/>
    <property type="match status" value="1"/>
</dbReference>
<evidence type="ECO:0000256" key="1">
    <source>
        <dbReference type="ARBA" id="ARBA00008779"/>
    </source>
</evidence>
<feature type="domain" description="Sulfatase N-terminal" evidence="3">
    <location>
        <begin position="50"/>
        <end position="341"/>
    </location>
</feature>
<dbReference type="PANTHER" id="PTHR42693">
    <property type="entry name" value="ARYLSULFATASE FAMILY MEMBER"/>
    <property type="match status" value="1"/>
</dbReference>
<dbReference type="Proteomes" id="UP000050535">
    <property type="component" value="Unassembled WGS sequence"/>
</dbReference>
<evidence type="ECO:0000313" key="4">
    <source>
        <dbReference type="EMBL" id="KPN32323.1"/>
    </source>
</evidence>
<dbReference type="RefSeq" id="WP_080506709.1">
    <property type="nucleotide sequence ID" value="NZ_LGUC01000001.1"/>
</dbReference>
<evidence type="ECO:0000313" key="5">
    <source>
        <dbReference type="Proteomes" id="UP000050535"/>
    </source>
</evidence>
<dbReference type="InterPro" id="IPR017850">
    <property type="entry name" value="Alkaline_phosphatase_core_sf"/>
</dbReference>
<protein>
    <submittedName>
        <fullName evidence="4">Arylsulfatase</fullName>
    </submittedName>
</protein>
<dbReference type="InterPro" id="IPR000917">
    <property type="entry name" value="Sulfatase_N"/>
</dbReference>
<gene>
    <name evidence="4" type="ORF">SY89_03091</name>
</gene>
<feature type="region of interest" description="Disordered" evidence="2">
    <location>
        <begin position="416"/>
        <end position="448"/>
    </location>
</feature>
<dbReference type="STRING" id="699431.SY89_03091"/>
<dbReference type="InterPro" id="IPR050738">
    <property type="entry name" value="Sulfatase"/>
</dbReference>
<dbReference type="OrthoDB" id="3164at2157"/>
<name>A0A0N8I0H5_9EURY</name>
<comment type="similarity">
    <text evidence="1">Belongs to the sulfatase family.</text>
</comment>
<keyword evidence="5" id="KW-1185">Reference proteome</keyword>
<dbReference type="EMBL" id="LGUC01000001">
    <property type="protein sequence ID" value="KPN32323.1"/>
    <property type="molecule type" value="Genomic_DNA"/>
</dbReference>
<dbReference type="PATRIC" id="fig|699431.3.peg.3149"/>
<proteinExistence type="inferred from homology"/>
<dbReference type="Gene3D" id="3.40.720.10">
    <property type="entry name" value="Alkaline Phosphatase, subunit A"/>
    <property type="match status" value="1"/>
</dbReference>
<organism evidence="4 5">
    <name type="scientific">Halolamina pelagica</name>
    <dbReference type="NCBI Taxonomy" id="699431"/>
    <lineage>
        <taxon>Archaea</taxon>
        <taxon>Methanobacteriati</taxon>
        <taxon>Methanobacteriota</taxon>
        <taxon>Stenosarchaea group</taxon>
        <taxon>Halobacteria</taxon>
        <taxon>Halobacteriales</taxon>
        <taxon>Haloferacaceae</taxon>
    </lineage>
</organism>
<sequence length="448" mass="50447">MSEDSGLLDSIRDQLTKHALPYYSFAINRWNRFQQSSRGDIPKLHLNGRDVVIVVIDCLRADRLSRTGYHRQTTPFLDTIDMHRTAVSAAPWTYAAVPSILSGLFPHNHGAGYVGDYRDRGSDDGEMTSLLDETILLPELFDAAGYETYFSTAIATAELSVRGHLPHCKIAHETPADELVSEFLEWWEQTEGPRFSYLHLGDLHEPLTVPNEKPFGDIPDVDGLRRWRYQQANFGPGFNQYREARKKLYDTALYFVDQQLNRLMSHLPDDALVVITSDHGEEMWDRVELSEQYFAGKRGIYGVGHGHALIPEVLDVPLFMDGVKAADGVVSTVDIAPNILSESGVEDPSSLQFDGQQFSEIMEERVAHAGEIGHGLDQQAVVTDRWMLTRVSESDDYILIDRECGEVTENKGVVESLNKHFPNRGHSGPQQEIDKETQDRLSDLGYIS</sequence>
<dbReference type="GO" id="GO:0004065">
    <property type="term" value="F:arylsulfatase activity"/>
    <property type="evidence" value="ECO:0007669"/>
    <property type="project" value="TreeGrafter"/>
</dbReference>
<reference evidence="5" key="1">
    <citation type="submission" date="2013-11" db="EMBL/GenBank/DDBJ databases">
        <authorList>
            <person name="Hoang H.T."/>
            <person name="Killian M.L."/>
            <person name="Madson D.M."/>
            <person name="Arruda P.H.E."/>
            <person name="Sun D."/>
            <person name="Schwartz K.J."/>
            <person name="Yoon K."/>
        </authorList>
    </citation>
    <scope>NUCLEOTIDE SEQUENCE [LARGE SCALE GENOMIC DNA]</scope>
    <source>
        <strain evidence="5">CDK2</strain>
    </source>
</reference>
<dbReference type="AlphaFoldDB" id="A0A0N8I0H5"/>
<accession>A0A0N8I0H5</accession>
<evidence type="ECO:0000259" key="3">
    <source>
        <dbReference type="Pfam" id="PF00884"/>
    </source>
</evidence>
<dbReference type="SUPFAM" id="SSF53649">
    <property type="entry name" value="Alkaline phosphatase-like"/>
    <property type="match status" value="1"/>
</dbReference>
<dbReference type="Pfam" id="PF00884">
    <property type="entry name" value="Sulfatase"/>
    <property type="match status" value="1"/>
</dbReference>
<feature type="compositionally biased region" description="Basic and acidic residues" evidence="2">
    <location>
        <begin position="432"/>
        <end position="442"/>
    </location>
</feature>
<comment type="caution">
    <text evidence="4">The sequence shown here is derived from an EMBL/GenBank/DDBJ whole genome shotgun (WGS) entry which is preliminary data.</text>
</comment>